<dbReference type="PROSITE" id="PS51419">
    <property type="entry name" value="RAB"/>
    <property type="match status" value="1"/>
</dbReference>
<dbReference type="SUPFAM" id="SSF52540">
    <property type="entry name" value="P-loop containing nucleoside triphosphate hydrolases"/>
    <property type="match status" value="1"/>
</dbReference>
<evidence type="ECO:0000256" key="1">
    <source>
        <dbReference type="ARBA" id="ARBA00022741"/>
    </source>
</evidence>
<dbReference type="SMART" id="SM00174">
    <property type="entry name" value="RHO"/>
    <property type="match status" value="1"/>
</dbReference>
<dbReference type="CDD" id="cd00154">
    <property type="entry name" value="Rab"/>
    <property type="match status" value="1"/>
</dbReference>
<dbReference type="PROSITE" id="PS51421">
    <property type="entry name" value="RAS"/>
    <property type="match status" value="1"/>
</dbReference>
<dbReference type="EMBL" id="JAOPGA020001235">
    <property type="protein sequence ID" value="KAL0486474.1"/>
    <property type="molecule type" value="Genomic_DNA"/>
</dbReference>
<feature type="region of interest" description="Disordered" evidence="3">
    <location>
        <begin position="1"/>
        <end position="30"/>
    </location>
</feature>
<dbReference type="FunFam" id="3.40.50.300:FF:001447">
    <property type="entry name" value="Ras-related protein Rab-1B"/>
    <property type="match status" value="1"/>
</dbReference>
<evidence type="ECO:0000313" key="4">
    <source>
        <dbReference type="EMBL" id="KAL0486474.1"/>
    </source>
</evidence>
<proteinExistence type="predicted"/>
<dbReference type="GO" id="GO:0005525">
    <property type="term" value="F:GTP binding"/>
    <property type="evidence" value="ECO:0007669"/>
    <property type="project" value="UniProtKB-KW"/>
</dbReference>
<comment type="caution">
    <text evidence="4">The sequence shown here is derived from an EMBL/GenBank/DDBJ whole genome shotgun (WGS) entry which is preliminary data.</text>
</comment>
<dbReference type="InterPro" id="IPR005225">
    <property type="entry name" value="Small_GTP-bd"/>
</dbReference>
<dbReference type="SMART" id="SM00175">
    <property type="entry name" value="RAB"/>
    <property type="match status" value="1"/>
</dbReference>
<dbReference type="AlphaFoldDB" id="A0AAW2ZAU1"/>
<evidence type="ECO:0000313" key="5">
    <source>
        <dbReference type="Proteomes" id="UP001431209"/>
    </source>
</evidence>
<dbReference type="Proteomes" id="UP001431209">
    <property type="component" value="Unassembled WGS sequence"/>
</dbReference>
<accession>A0AAW2ZAU1</accession>
<dbReference type="SMART" id="SM00173">
    <property type="entry name" value="RAS"/>
    <property type="match status" value="1"/>
</dbReference>
<dbReference type="Gene3D" id="3.40.50.300">
    <property type="entry name" value="P-loop containing nucleotide triphosphate hydrolases"/>
    <property type="match status" value="1"/>
</dbReference>
<name>A0AAW2ZAU1_9EUKA</name>
<evidence type="ECO:0000256" key="3">
    <source>
        <dbReference type="SAM" id="MobiDB-lite"/>
    </source>
</evidence>
<dbReference type="InterPro" id="IPR050227">
    <property type="entry name" value="Rab"/>
</dbReference>
<dbReference type="PANTHER" id="PTHR47977">
    <property type="entry name" value="RAS-RELATED PROTEIN RAB"/>
    <property type="match status" value="1"/>
</dbReference>
<dbReference type="PRINTS" id="PR00449">
    <property type="entry name" value="RASTRNSFRMNG"/>
</dbReference>
<keyword evidence="2" id="KW-0342">GTP-binding</keyword>
<protein>
    <submittedName>
        <fullName evidence="4">Ras-related protein Rab</fullName>
    </submittedName>
</protein>
<keyword evidence="5" id="KW-1185">Reference proteome</keyword>
<reference evidence="4 5" key="1">
    <citation type="submission" date="2024-03" db="EMBL/GenBank/DDBJ databases">
        <title>The Acrasis kona genome and developmental transcriptomes reveal deep origins of eukaryotic multicellular pathways.</title>
        <authorList>
            <person name="Sheikh S."/>
            <person name="Fu C.-J."/>
            <person name="Brown M.W."/>
            <person name="Baldauf S.L."/>
        </authorList>
    </citation>
    <scope>NUCLEOTIDE SEQUENCE [LARGE SCALE GENOMIC DNA]</scope>
    <source>
        <strain evidence="4 5">ATCC MYA-3509</strain>
    </source>
</reference>
<dbReference type="InterPro" id="IPR001806">
    <property type="entry name" value="Small_GTPase"/>
</dbReference>
<dbReference type="Pfam" id="PF00071">
    <property type="entry name" value="Ras"/>
    <property type="match status" value="1"/>
</dbReference>
<dbReference type="GO" id="GO:0003924">
    <property type="term" value="F:GTPase activity"/>
    <property type="evidence" value="ECO:0007669"/>
    <property type="project" value="InterPro"/>
</dbReference>
<dbReference type="InterPro" id="IPR027417">
    <property type="entry name" value="P-loop_NTPase"/>
</dbReference>
<sequence length="207" mass="23135">MGNCNASSSSGKQIKKGGTPGVITIKESDAPETPLVKNTSVFEDSQERSIKIVILGDSAEDKFEKTQLSTLGVDFKSITTTIDDQQLKLYLWDTAGQERFRSIAPTYYRDADCVLLVYDITEPDTLQHLESWITEIRSKSEGKNIIFAVVGNKIDLGDMRSVTIEEAESFAREHGQDIIVREVSAKSMSKQQLFVVLEDLVRLKLQK</sequence>
<organism evidence="4 5">
    <name type="scientific">Acrasis kona</name>
    <dbReference type="NCBI Taxonomy" id="1008807"/>
    <lineage>
        <taxon>Eukaryota</taxon>
        <taxon>Discoba</taxon>
        <taxon>Heterolobosea</taxon>
        <taxon>Tetramitia</taxon>
        <taxon>Eutetramitia</taxon>
        <taxon>Acrasidae</taxon>
        <taxon>Acrasis</taxon>
    </lineage>
</organism>
<keyword evidence="1" id="KW-0547">Nucleotide-binding</keyword>
<dbReference type="NCBIfam" id="TIGR00231">
    <property type="entry name" value="small_GTP"/>
    <property type="match status" value="1"/>
</dbReference>
<evidence type="ECO:0000256" key="2">
    <source>
        <dbReference type="ARBA" id="ARBA00023134"/>
    </source>
</evidence>
<gene>
    <name evidence="4" type="ORF">AKO1_012041</name>
</gene>